<evidence type="ECO:0000313" key="2">
    <source>
        <dbReference type="Proteomes" id="UP001189122"/>
    </source>
</evidence>
<dbReference type="Proteomes" id="UP001189122">
    <property type="component" value="Unassembled WGS sequence"/>
</dbReference>
<gene>
    <name evidence="1" type="ORF">SI7747_11014893</name>
</gene>
<protein>
    <submittedName>
        <fullName evidence="1">Uncharacterized protein</fullName>
    </submittedName>
</protein>
<keyword evidence="2" id="KW-1185">Reference proteome</keyword>
<dbReference type="EMBL" id="CACRZD030000011">
    <property type="protein sequence ID" value="CAA6668499.1"/>
    <property type="molecule type" value="Genomic_DNA"/>
</dbReference>
<dbReference type="AlphaFoldDB" id="A0A7I8JEG4"/>
<accession>A0A7I8JEG4</accession>
<name>A0A7I8JEG4_SPIIN</name>
<organism evidence="1">
    <name type="scientific">Spirodela intermedia</name>
    <name type="common">Intermediate duckweed</name>
    <dbReference type="NCBI Taxonomy" id="51605"/>
    <lineage>
        <taxon>Eukaryota</taxon>
        <taxon>Viridiplantae</taxon>
        <taxon>Streptophyta</taxon>
        <taxon>Embryophyta</taxon>
        <taxon>Tracheophyta</taxon>
        <taxon>Spermatophyta</taxon>
        <taxon>Magnoliopsida</taxon>
        <taxon>Liliopsida</taxon>
        <taxon>Araceae</taxon>
        <taxon>Lemnoideae</taxon>
        <taxon>Spirodela</taxon>
    </lineage>
</organism>
<reference evidence="1 2" key="1">
    <citation type="submission" date="2019-12" db="EMBL/GenBank/DDBJ databases">
        <authorList>
            <person name="Scholz U."/>
            <person name="Mascher M."/>
            <person name="Fiebig A."/>
        </authorList>
    </citation>
    <scope>NUCLEOTIDE SEQUENCE</scope>
</reference>
<evidence type="ECO:0000313" key="1">
    <source>
        <dbReference type="EMBL" id="CAA2629255.1"/>
    </source>
</evidence>
<dbReference type="EMBL" id="LR743598">
    <property type="protein sequence ID" value="CAA2629255.1"/>
    <property type="molecule type" value="Genomic_DNA"/>
</dbReference>
<proteinExistence type="predicted"/>
<sequence>MLISAEFYVTGPGGGHNNQRFPWVIIKLNKDRGFLKT</sequence>